<dbReference type="EMBL" id="BJUT01000068">
    <property type="protein sequence ID" value="GEK78333.1"/>
    <property type="molecule type" value="Genomic_DNA"/>
</dbReference>
<keyword evidence="2" id="KW-1185">Reference proteome</keyword>
<proteinExistence type="predicted"/>
<accession>A0ABQ0UIP0</accession>
<sequence>MSMRNKIFQIFVLIVSLHHLPAKSGEFDFSGYARVIGGYLDEKDVEYRGYDDSLNFSPSSLIGLQAEYQFNTNWSVTAQGLFRSDSTTVSGESGLEWLYLTYTPTTNLQIKIGKLRTPFFTMSDFSDVGFAYPWINPPQQVYDTYLFKTFNGIDAIYKFGSHDFDISIEGYYGEESGSIGIGPFKTGFEVDNLVGVIGKLNIENIEFRASRYNGNIALDLKSINQLQDILENFNFSQSAASLTTQGSAHADQFGVIYDNLDYFFRGEWVKIKTQLDIIPIIQSYYLTVGYNDAPFTYHLTFADSDVEINANQNEIPIGANVELDQLAQAYNNVFAESAPDSLKTWTLGIRWDVLPNLALKAEVSALEGDEVSNSFFVIPEDVSFNRKTNLYLIGLDWVF</sequence>
<name>A0ABQ0UIP0_PSEAF</name>
<reference evidence="1 2" key="1">
    <citation type="submission" date="2019-07" db="EMBL/GenBank/DDBJ databases">
        <title>Whole genome shotgun sequence of Pseudoalteromonas atlantica NBRC 103033.</title>
        <authorList>
            <person name="Hosoyama A."/>
            <person name="Uohara A."/>
            <person name="Ohji S."/>
            <person name="Ichikawa N."/>
        </authorList>
    </citation>
    <scope>NUCLEOTIDE SEQUENCE [LARGE SCALE GENOMIC DNA]</scope>
    <source>
        <strain evidence="1 2">NBRC 103033</strain>
    </source>
</reference>
<dbReference type="InterPro" id="IPR023614">
    <property type="entry name" value="Porin_dom_sf"/>
</dbReference>
<comment type="caution">
    <text evidence="1">The sequence shown here is derived from an EMBL/GenBank/DDBJ whole genome shotgun (WGS) entry which is preliminary data.</text>
</comment>
<evidence type="ECO:0000313" key="2">
    <source>
        <dbReference type="Proteomes" id="UP000321189"/>
    </source>
</evidence>
<organism evidence="1 2">
    <name type="scientific">Pseudoalteromonas atlantica</name>
    <name type="common">Alteromonas atlantica</name>
    <dbReference type="NCBI Taxonomy" id="288"/>
    <lineage>
        <taxon>Bacteria</taxon>
        <taxon>Pseudomonadati</taxon>
        <taxon>Pseudomonadota</taxon>
        <taxon>Gammaproteobacteria</taxon>
        <taxon>Alteromonadales</taxon>
        <taxon>Pseudoalteromonadaceae</taxon>
        <taxon>Pseudoalteromonas</taxon>
    </lineage>
</organism>
<dbReference type="Gene3D" id="2.40.160.10">
    <property type="entry name" value="Porin"/>
    <property type="match status" value="1"/>
</dbReference>
<evidence type="ECO:0008006" key="3">
    <source>
        <dbReference type="Google" id="ProtNLM"/>
    </source>
</evidence>
<protein>
    <recommendedName>
        <fullName evidence="3">Porin</fullName>
    </recommendedName>
</protein>
<evidence type="ECO:0000313" key="1">
    <source>
        <dbReference type="EMBL" id="GEK78333.1"/>
    </source>
</evidence>
<dbReference type="SUPFAM" id="SSF56935">
    <property type="entry name" value="Porins"/>
    <property type="match status" value="1"/>
</dbReference>
<dbReference type="Proteomes" id="UP000321189">
    <property type="component" value="Unassembled WGS sequence"/>
</dbReference>
<gene>
    <name evidence="1" type="ORF">PAT01_36370</name>
</gene>